<dbReference type="CDD" id="cd09120">
    <property type="entry name" value="PLDc_DNaseII_1"/>
    <property type="match status" value="1"/>
</dbReference>
<gene>
    <name evidence="3" type="ORF">ANCCAN_14710</name>
</gene>
<protein>
    <submittedName>
        <fullName evidence="3">Uncharacterized protein</fullName>
    </submittedName>
</protein>
<name>A0A368G4L0_ANCCA</name>
<dbReference type="EMBL" id="JOJR01000342">
    <property type="protein sequence ID" value="RCN39373.1"/>
    <property type="molecule type" value="Genomic_DNA"/>
</dbReference>
<dbReference type="OrthoDB" id="10261598at2759"/>
<organism evidence="3 4">
    <name type="scientific">Ancylostoma caninum</name>
    <name type="common">Dog hookworm</name>
    <dbReference type="NCBI Taxonomy" id="29170"/>
    <lineage>
        <taxon>Eukaryota</taxon>
        <taxon>Metazoa</taxon>
        <taxon>Ecdysozoa</taxon>
        <taxon>Nematoda</taxon>
        <taxon>Chromadorea</taxon>
        <taxon>Rhabditida</taxon>
        <taxon>Rhabditina</taxon>
        <taxon>Rhabditomorpha</taxon>
        <taxon>Strongyloidea</taxon>
        <taxon>Ancylostomatidae</taxon>
        <taxon>Ancylostomatinae</taxon>
        <taxon>Ancylostoma</taxon>
    </lineage>
</organism>
<dbReference type="PANTHER" id="PTHR10858:SF30">
    <property type="entry name" value="CELL-DEATH-RELATED NUCLEASE 7"/>
    <property type="match status" value="1"/>
</dbReference>
<reference evidence="3 4" key="1">
    <citation type="submission" date="2014-10" db="EMBL/GenBank/DDBJ databases">
        <title>Draft genome of the hookworm Ancylostoma caninum.</title>
        <authorList>
            <person name="Mitreva M."/>
        </authorList>
    </citation>
    <scope>NUCLEOTIDE SEQUENCE [LARGE SCALE GENOMIC DNA]</scope>
    <source>
        <strain evidence="3 4">Baltimore</strain>
    </source>
</reference>
<dbReference type="Pfam" id="PF03265">
    <property type="entry name" value="DNase_II"/>
    <property type="match status" value="1"/>
</dbReference>
<evidence type="ECO:0000313" key="3">
    <source>
        <dbReference type="EMBL" id="RCN39373.1"/>
    </source>
</evidence>
<dbReference type="GO" id="GO:0004531">
    <property type="term" value="F:deoxyribonuclease II activity"/>
    <property type="evidence" value="ECO:0007669"/>
    <property type="project" value="InterPro"/>
</dbReference>
<comment type="similarity">
    <text evidence="1">Belongs to the DNase II family.</text>
</comment>
<feature type="non-terminal residue" evidence="3">
    <location>
        <position position="121"/>
    </location>
</feature>
<dbReference type="InterPro" id="IPR004947">
    <property type="entry name" value="DNase_II"/>
</dbReference>
<evidence type="ECO:0000313" key="4">
    <source>
        <dbReference type="Proteomes" id="UP000252519"/>
    </source>
</evidence>
<evidence type="ECO:0000256" key="2">
    <source>
        <dbReference type="ARBA" id="ARBA00022801"/>
    </source>
</evidence>
<keyword evidence="2" id="KW-0378">Hydrolase</keyword>
<dbReference type="GO" id="GO:0006309">
    <property type="term" value="P:apoptotic DNA fragmentation"/>
    <property type="evidence" value="ECO:0007669"/>
    <property type="project" value="TreeGrafter"/>
</dbReference>
<comment type="caution">
    <text evidence="3">The sequence shown here is derived from an EMBL/GenBank/DDBJ whole genome shotgun (WGS) entry which is preliminary data.</text>
</comment>
<dbReference type="STRING" id="29170.A0A368G4L0"/>
<dbReference type="AlphaFoldDB" id="A0A368G4L0"/>
<proteinExistence type="inferred from homology"/>
<evidence type="ECO:0000256" key="1">
    <source>
        <dbReference type="ARBA" id="ARBA00007527"/>
    </source>
</evidence>
<accession>A0A368G4L0</accession>
<dbReference type="Proteomes" id="UP000252519">
    <property type="component" value="Unassembled WGS sequence"/>
</dbReference>
<dbReference type="PANTHER" id="PTHR10858">
    <property type="entry name" value="DEOXYRIBONUCLEASE II"/>
    <property type="match status" value="1"/>
</dbReference>
<sequence>MEGKDVDWFAALKTPSGLDRTNGRSFVYFDSTQTGFEWSPKLINSPDSAIGATIKQLYESNKDVFTIAYNDDSPDGRADGNHAHSKGVAVFNNDVGFWMIHSVPNFPPSSKYFVNSDQSED</sequence>
<keyword evidence="4" id="KW-1185">Reference proteome</keyword>